<keyword evidence="1" id="KW-0812">Transmembrane</keyword>
<evidence type="ECO:0000313" key="2">
    <source>
        <dbReference type="EMBL" id="KAK4137424.1"/>
    </source>
</evidence>
<gene>
    <name evidence="2" type="ORF">BT67DRAFT_108758</name>
</gene>
<evidence type="ECO:0000256" key="1">
    <source>
        <dbReference type="SAM" id="Phobius"/>
    </source>
</evidence>
<dbReference type="AlphaFoldDB" id="A0AAN6ZH70"/>
<reference evidence="2" key="1">
    <citation type="journal article" date="2023" name="Mol. Phylogenet. Evol.">
        <title>Genome-scale phylogeny and comparative genomics of the fungal order Sordariales.</title>
        <authorList>
            <person name="Hensen N."/>
            <person name="Bonometti L."/>
            <person name="Westerberg I."/>
            <person name="Brannstrom I.O."/>
            <person name="Guillou S."/>
            <person name="Cros-Aarteil S."/>
            <person name="Calhoun S."/>
            <person name="Haridas S."/>
            <person name="Kuo A."/>
            <person name="Mondo S."/>
            <person name="Pangilinan J."/>
            <person name="Riley R."/>
            <person name="LaButti K."/>
            <person name="Andreopoulos B."/>
            <person name="Lipzen A."/>
            <person name="Chen C."/>
            <person name="Yan M."/>
            <person name="Daum C."/>
            <person name="Ng V."/>
            <person name="Clum A."/>
            <person name="Steindorff A."/>
            <person name="Ohm R.A."/>
            <person name="Martin F."/>
            <person name="Silar P."/>
            <person name="Natvig D.O."/>
            <person name="Lalanne C."/>
            <person name="Gautier V."/>
            <person name="Ament-Velasquez S.L."/>
            <person name="Kruys A."/>
            <person name="Hutchinson M.I."/>
            <person name="Powell A.J."/>
            <person name="Barry K."/>
            <person name="Miller A.N."/>
            <person name="Grigoriev I.V."/>
            <person name="Debuchy R."/>
            <person name="Gladieux P."/>
            <person name="Hiltunen Thoren M."/>
            <person name="Johannesson H."/>
        </authorList>
    </citation>
    <scope>NUCLEOTIDE SEQUENCE</scope>
    <source>
        <strain evidence="2">CBS 123565</strain>
    </source>
</reference>
<evidence type="ECO:0000313" key="3">
    <source>
        <dbReference type="Proteomes" id="UP001304895"/>
    </source>
</evidence>
<dbReference type="EMBL" id="MU853402">
    <property type="protein sequence ID" value="KAK4137424.1"/>
    <property type="molecule type" value="Genomic_DNA"/>
</dbReference>
<comment type="caution">
    <text evidence="2">The sequence shown here is derived from an EMBL/GenBank/DDBJ whole genome shotgun (WGS) entry which is preliminary data.</text>
</comment>
<feature type="transmembrane region" description="Helical" evidence="1">
    <location>
        <begin position="52"/>
        <end position="70"/>
    </location>
</feature>
<keyword evidence="3" id="KW-1185">Reference proteome</keyword>
<reference evidence="2" key="2">
    <citation type="submission" date="2023-05" db="EMBL/GenBank/DDBJ databases">
        <authorList>
            <consortium name="Lawrence Berkeley National Laboratory"/>
            <person name="Steindorff A."/>
            <person name="Hensen N."/>
            <person name="Bonometti L."/>
            <person name="Westerberg I."/>
            <person name="Brannstrom I.O."/>
            <person name="Guillou S."/>
            <person name="Cros-Aarteil S."/>
            <person name="Calhoun S."/>
            <person name="Haridas S."/>
            <person name="Kuo A."/>
            <person name="Mondo S."/>
            <person name="Pangilinan J."/>
            <person name="Riley R."/>
            <person name="Labutti K."/>
            <person name="Andreopoulos B."/>
            <person name="Lipzen A."/>
            <person name="Chen C."/>
            <person name="Yanf M."/>
            <person name="Daum C."/>
            <person name="Ng V."/>
            <person name="Clum A."/>
            <person name="Ohm R."/>
            <person name="Martin F."/>
            <person name="Silar P."/>
            <person name="Natvig D."/>
            <person name="Lalanne C."/>
            <person name="Gautier V."/>
            <person name="Ament-Velasquez S.L."/>
            <person name="Kruys A."/>
            <person name="Hutchinson M.I."/>
            <person name="Powell A.J."/>
            <person name="Barry K."/>
            <person name="Miller A.N."/>
            <person name="Grigoriev I.V."/>
            <person name="Debuchy R."/>
            <person name="Gladieux P."/>
            <person name="Thoren M.H."/>
            <person name="Johannesson H."/>
        </authorList>
    </citation>
    <scope>NUCLEOTIDE SEQUENCE</scope>
    <source>
        <strain evidence="2">CBS 123565</strain>
    </source>
</reference>
<name>A0AAN6ZH70_9PEZI</name>
<feature type="transmembrane region" description="Helical" evidence="1">
    <location>
        <begin position="21"/>
        <end position="40"/>
    </location>
</feature>
<keyword evidence="1" id="KW-0472">Membrane</keyword>
<protein>
    <submittedName>
        <fullName evidence="2">Uncharacterized protein</fullName>
    </submittedName>
</protein>
<organism evidence="2 3">
    <name type="scientific">Trichocladium antarcticum</name>
    <dbReference type="NCBI Taxonomy" id="1450529"/>
    <lineage>
        <taxon>Eukaryota</taxon>
        <taxon>Fungi</taxon>
        <taxon>Dikarya</taxon>
        <taxon>Ascomycota</taxon>
        <taxon>Pezizomycotina</taxon>
        <taxon>Sordariomycetes</taxon>
        <taxon>Sordariomycetidae</taxon>
        <taxon>Sordariales</taxon>
        <taxon>Chaetomiaceae</taxon>
        <taxon>Trichocladium</taxon>
    </lineage>
</organism>
<accession>A0AAN6ZH70</accession>
<dbReference type="Proteomes" id="UP001304895">
    <property type="component" value="Unassembled WGS sequence"/>
</dbReference>
<sequence length="130" mass="15379">MRGGGYCVREEGEEGIRHRCIYSFVFFPIFCSVLLLCFRTRRRGREPRRRRYQVMSRIYVLYTVTLPVVLDCRRSTYKQTQLHNHQLVDKTPRRRLLTVRICYRATAALPISRLASSSSFHVPTGRHQTT</sequence>
<keyword evidence="1" id="KW-1133">Transmembrane helix</keyword>
<proteinExistence type="predicted"/>